<comment type="subcellular location">
    <subcellularLocation>
        <location evidence="1">Golgi apparatus membrane</location>
        <topology evidence="1">Single-pass type II membrane protein</topology>
    </subcellularLocation>
</comment>
<keyword evidence="11" id="KW-1185">Reference proteome</keyword>
<protein>
    <submittedName>
        <fullName evidence="12">Galactosylceramide sulfotransferase-like</fullName>
    </submittedName>
</protein>
<keyword evidence="6" id="KW-1133">Transmembrane helix</keyword>
<evidence type="ECO:0000256" key="3">
    <source>
        <dbReference type="ARBA" id="ARBA00022679"/>
    </source>
</evidence>
<reference evidence="12" key="1">
    <citation type="submission" date="2025-08" db="UniProtKB">
        <authorList>
            <consortium name="RefSeq"/>
        </authorList>
    </citation>
    <scope>IDENTIFICATION</scope>
    <source>
        <tissue evidence="12">Testes</tissue>
    </source>
</reference>
<evidence type="ECO:0000256" key="10">
    <source>
        <dbReference type="SAM" id="SignalP"/>
    </source>
</evidence>
<keyword evidence="4" id="KW-0812">Transmembrane</keyword>
<comment type="similarity">
    <text evidence="2">Belongs to the galactose-3-O-sulfotransferase family.</text>
</comment>
<sequence length="333" mass="38874">MKTPSGRTLLCMLCVFSLSLYLCMFIGSDSDYTNRHLFSIIFGTNAKSLRPLIDDNKTKIESIKKETHTIEPTCIPRNNIVFLKTRKAGGTTLQNIFCRYGDRNNLTFVLPHQGWILGYPYAFQKKFAISPPPSGYNIFCHEAVFNNDVITDMMPKNTVYITILREPLSHYESTFTYFEIGKTCGIRSYSANSLDEFFNSPSECYKKTPRNHMLLNLGATYMSFDDDRAIEMTIEHLEDKFDLVMIMEHFEESLILLKDLLCWTTDDITYFELNRRETQSVHKLSDTLKNKIRQWNKGDVALFQHFNKTFWGKVRNFGEKKMRIEIENLKIKI</sequence>
<evidence type="ECO:0000256" key="5">
    <source>
        <dbReference type="ARBA" id="ARBA00022968"/>
    </source>
</evidence>
<keyword evidence="9" id="KW-0325">Glycoprotein</keyword>
<evidence type="ECO:0000313" key="11">
    <source>
        <dbReference type="Proteomes" id="UP000694865"/>
    </source>
</evidence>
<dbReference type="InterPro" id="IPR027417">
    <property type="entry name" value="P-loop_NTPase"/>
</dbReference>
<dbReference type="SUPFAM" id="SSF52540">
    <property type="entry name" value="P-loop containing nucleoside triphosphate hydrolases"/>
    <property type="match status" value="1"/>
</dbReference>
<dbReference type="RefSeq" id="XP_002737826.1">
    <property type="nucleotide sequence ID" value="XM_002737780.1"/>
</dbReference>
<keyword evidence="8" id="KW-0472">Membrane</keyword>
<keyword evidence="10" id="KW-0732">Signal</keyword>
<feature type="chain" id="PRO_5046489640" evidence="10">
    <location>
        <begin position="31"/>
        <end position="333"/>
    </location>
</feature>
<proteinExistence type="inferred from homology"/>
<dbReference type="InterPro" id="IPR009729">
    <property type="entry name" value="Gal-3-0_sulfotransfrase"/>
</dbReference>
<gene>
    <name evidence="12" type="primary">LOC100371928</name>
</gene>
<feature type="signal peptide" evidence="10">
    <location>
        <begin position="1"/>
        <end position="30"/>
    </location>
</feature>
<dbReference type="Gene3D" id="3.40.50.300">
    <property type="entry name" value="P-loop containing nucleotide triphosphate hydrolases"/>
    <property type="match status" value="1"/>
</dbReference>
<dbReference type="Pfam" id="PF06990">
    <property type="entry name" value="Gal-3-0_sulfotr"/>
    <property type="match status" value="1"/>
</dbReference>
<dbReference type="Proteomes" id="UP000694865">
    <property type="component" value="Unplaced"/>
</dbReference>
<evidence type="ECO:0000256" key="1">
    <source>
        <dbReference type="ARBA" id="ARBA00004323"/>
    </source>
</evidence>
<keyword evidence="7" id="KW-0333">Golgi apparatus</keyword>
<evidence type="ECO:0000256" key="9">
    <source>
        <dbReference type="ARBA" id="ARBA00023180"/>
    </source>
</evidence>
<evidence type="ECO:0000256" key="8">
    <source>
        <dbReference type="ARBA" id="ARBA00023136"/>
    </source>
</evidence>
<dbReference type="GeneID" id="100371928"/>
<evidence type="ECO:0000313" key="12">
    <source>
        <dbReference type="RefSeq" id="XP_002737826.1"/>
    </source>
</evidence>
<dbReference type="PANTHER" id="PTHR14647">
    <property type="entry name" value="GALACTOSE-3-O-SULFOTRANSFERASE"/>
    <property type="match status" value="1"/>
</dbReference>
<evidence type="ECO:0000256" key="6">
    <source>
        <dbReference type="ARBA" id="ARBA00022989"/>
    </source>
</evidence>
<keyword evidence="5" id="KW-0735">Signal-anchor</keyword>
<keyword evidence="3" id="KW-0808">Transferase</keyword>
<evidence type="ECO:0000256" key="2">
    <source>
        <dbReference type="ARBA" id="ARBA00008124"/>
    </source>
</evidence>
<organism evidence="11 12">
    <name type="scientific">Saccoglossus kowalevskii</name>
    <name type="common">Acorn worm</name>
    <dbReference type="NCBI Taxonomy" id="10224"/>
    <lineage>
        <taxon>Eukaryota</taxon>
        <taxon>Metazoa</taxon>
        <taxon>Hemichordata</taxon>
        <taxon>Enteropneusta</taxon>
        <taxon>Harrimaniidae</taxon>
        <taxon>Saccoglossus</taxon>
    </lineage>
</organism>
<evidence type="ECO:0000256" key="7">
    <source>
        <dbReference type="ARBA" id="ARBA00023034"/>
    </source>
</evidence>
<accession>A0ABM0GUU2</accession>
<evidence type="ECO:0000256" key="4">
    <source>
        <dbReference type="ARBA" id="ARBA00022692"/>
    </source>
</evidence>
<name>A0ABM0GUU2_SACKO</name>
<dbReference type="PANTHER" id="PTHR14647:SF86">
    <property type="entry name" value="GALACTOSE-3-O-SULFOTRANSFERASE"/>
    <property type="match status" value="1"/>
</dbReference>